<evidence type="ECO:0000256" key="7">
    <source>
        <dbReference type="ARBA" id="ARBA00022723"/>
    </source>
</evidence>
<dbReference type="FunFam" id="1.10.420.10:FF:000001">
    <property type="entry name" value="Peroxidase"/>
    <property type="match status" value="1"/>
</dbReference>
<dbReference type="GO" id="GO:0005576">
    <property type="term" value="C:extracellular region"/>
    <property type="evidence" value="ECO:0007669"/>
    <property type="project" value="UniProtKB-SubCell"/>
</dbReference>
<dbReference type="InterPro" id="IPR019793">
    <property type="entry name" value="Peroxidases_heam-ligand_BS"/>
</dbReference>
<comment type="function">
    <text evidence="2">Removal of H(2)O(2), oxidation of toxic reductants, biosynthesis and degradation of lignin, suberization, auxin catabolism, response to environmental stresses such as wounding, pathogen attack and oxidative stress. These functions might be dependent on each isozyme/isoform in each plant tissue.</text>
</comment>
<reference evidence="20" key="1">
    <citation type="journal article" date="2023" name="Science">
        <title>Elucidation of the pathway for biosynthesis of saponin adjuvants from the soapbark tree.</title>
        <authorList>
            <person name="Reed J."/>
            <person name="Orme A."/>
            <person name="El-Demerdash A."/>
            <person name="Owen C."/>
            <person name="Martin L.B.B."/>
            <person name="Misra R.C."/>
            <person name="Kikuchi S."/>
            <person name="Rejzek M."/>
            <person name="Martin A.C."/>
            <person name="Harkess A."/>
            <person name="Leebens-Mack J."/>
            <person name="Louveau T."/>
            <person name="Stephenson M.J."/>
            <person name="Osbourn A."/>
        </authorList>
    </citation>
    <scope>NUCLEOTIDE SEQUENCE</scope>
    <source>
        <strain evidence="20">S10</strain>
    </source>
</reference>
<dbReference type="PRINTS" id="PR00458">
    <property type="entry name" value="PEROXIDASE"/>
</dbReference>
<feature type="signal peptide" evidence="18">
    <location>
        <begin position="1"/>
        <end position="19"/>
    </location>
</feature>
<comment type="cofactor">
    <cofactor evidence="15 18">
        <name>Ca(2+)</name>
        <dbReference type="ChEBI" id="CHEBI:29108"/>
    </cofactor>
    <text evidence="15 18">Binds 2 calcium ions per subunit.</text>
</comment>
<evidence type="ECO:0000256" key="1">
    <source>
        <dbReference type="ARBA" id="ARBA00000189"/>
    </source>
</evidence>
<keyword evidence="21" id="KW-1185">Reference proteome</keyword>
<evidence type="ECO:0000256" key="15">
    <source>
        <dbReference type="PIRSR" id="PIRSR600823-3"/>
    </source>
</evidence>
<dbReference type="PRINTS" id="PR00461">
    <property type="entry name" value="PLPEROXIDASE"/>
</dbReference>
<dbReference type="GO" id="GO:0140825">
    <property type="term" value="F:lactoperoxidase activity"/>
    <property type="evidence" value="ECO:0007669"/>
    <property type="project" value="UniProtKB-EC"/>
</dbReference>
<dbReference type="PANTHER" id="PTHR31388">
    <property type="entry name" value="PEROXIDASE 72-RELATED"/>
    <property type="match status" value="1"/>
</dbReference>
<protein>
    <recommendedName>
        <fullName evidence="4 18">Peroxidase</fullName>
        <ecNumber evidence="4 18">1.11.1.7</ecNumber>
    </recommendedName>
</protein>
<organism evidence="20 21">
    <name type="scientific">Quillaja saponaria</name>
    <name type="common">Soap bark tree</name>
    <dbReference type="NCBI Taxonomy" id="32244"/>
    <lineage>
        <taxon>Eukaryota</taxon>
        <taxon>Viridiplantae</taxon>
        <taxon>Streptophyta</taxon>
        <taxon>Embryophyta</taxon>
        <taxon>Tracheophyta</taxon>
        <taxon>Spermatophyta</taxon>
        <taxon>Magnoliopsida</taxon>
        <taxon>eudicotyledons</taxon>
        <taxon>Gunneridae</taxon>
        <taxon>Pentapetalae</taxon>
        <taxon>rosids</taxon>
        <taxon>fabids</taxon>
        <taxon>Fabales</taxon>
        <taxon>Quillajaceae</taxon>
        <taxon>Quillaja</taxon>
    </lineage>
</organism>
<keyword evidence="5 18" id="KW-0575">Peroxidase</keyword>
<dbReference type="InterPro" id="IPR010255">
    <property type="entry name" value="Haem_peroxidase_sf"/>
</dbReference>
<dbReference type="EMBL" id="JARAOO010000002">
    <property type="protein sequence ID" value="KAJ7980415.1"/>
    <property type="molecule type" value="Genomic_DNA"/>
</dbReference>
<evidence type="ECO:0000256" key="11">
    <source>
        <dbReference type="ARBA" id="ARBA00023157"/>
    </source>
</evidence>
<feature type="binding site" evidence="15">
    <location>
        <position position="233"/>
    </location>
    <ligand>
        <name>Ca(2+)</name>
        <dbReference type="ChEBI" id="CHEBI:29108"/>
        <label>2</label>
    </ligand>
</feature>
<feature type="disulfide bond" evidence="17">
    <location>
        <begin position="47"/>
        <end position="154"/>
    </location>
</feature>
<feature type="binding site" evidence="15">
    <location>
        <position position="113"/>
    </location>
    <ligand>
        <name>Ca(2+)</name>
        <dbReference type="ChEBI" id="CHEBI:29108"/>
        <label>1</label>
    </ligand>
</feature>
<evidence type="ECO:0000256" key="13">
    <source>
        <dbReference type="PIRSR" id="PIRSR600823-1"/>
    </source>
</evidence>
<feature type="disulfide bond" evidence="17">
    <location>
        <begin position="160"/>
        <end position="360"/>
    </location>
</feature>
<feature type="binding site" evidence="15">
    <location>
        <position position="286"/>
    </location>
    <ligand>
        <name>Ca(2+)</name>
        <dbReference type="ChEBI" id="CHEBI:29108"/>
        <label>2</label>
    </ligand>
</feature>
<feature type="binding site" evidence="15">
    <location>
        <position position="127"/>
    </location>
    <ligand>
        <name>Ca(2+)</name>
        <dbReference type="ChEBI" id="CHEBI:29108"/>
        <label>1</label>
    </ligand>
</feature>
<feature type="binding site" evidence="15">
    <location>
        <position position="82"/>
    </location>
    <ligand>
        <name>Ca(2+)</name>
        <dbReference type="ChEBI" id="CHEBI:29108"/>
        <label>1</label>
    </ligand>
</feature>
<dbReference type="CDD" id="cd00693">
    <property type="entry name" value="secretory_peroxidase"/>
    <property type="match status" value="1"/>
</dbReference>
<keyword evidence="8 15" id="KW-0106">Calcium</keyword>
<dbReference type="SUPFAM" id="SSF48113">
    <property type="entry name" value="Heme-dependent peroxidases"/>
    <property type="match status" value="1"/>
</dbReference>
<evidence type="ECO:0000256" key="8">
    <source>
        <dbReference type="ARBA" id="ARBA00022837"/>
    </source>
</evidence>
<evidence type="ECO:0000256" key="9">
    <source>
        <dbReference type="ARBA" id="ARBA00023002"/>
    </source>
</evidence>
<keyword evidence="9 18" id="KW-0560">Oxidoreductase</keyword>
<dbReference type="GO" id="GO:0042744">
    <property type="term" value="P:hydrogen peroxide catabolic process"/>
    <property type="evidence" value="ECO:0007669"/>
    <property type="project" value="UniProtKB-KW"/>
</dbReference>
<evidence type="ECO:0000256" key="14">
    <source>
        <dbReference type="PIRSR" id="PIRSR600823-2"/>
    </source>
</evidence>
<feature type="binding site" description="axial binding residue" evidence="15">
    <location>
        <position position="232"/>
    </location>
    <ligand>
        <name>heme b</name>
        <dbReference type="ChEBI" id="CHEBI:60344"/>
    </ligand>
    <ligandPart>
        <name>Fe</name>
        <dbReference type="ChEBI" id="CHEBI:18248"/>
    </ligandPart>
</feature>
<evidence type="ECO:0000256" key="3">
    <source>
        <dbReference type="ARBA" id="ARBA00006873"/>
    </source>
</evidence>
<dbReference type="PANTHER" id="PTHR31388:SF28">
    <property type="entry name" value="PEROXIDASE 40"/>
    <property type="match status" value="1"/>
</dbReference>
<sequence>MEMYLGFFLVILKLTSTFATTPNTLNEGYGGDDTGCPLRTDLYTNTCPEAEDIVFSRVADAISEDPRMAASLLRLHFHDCFVNARHFYVSFVYRGSNTCGMYYNLLWVFQGCDASVLLDDTQDFVGEKTATPNLNSLRGFEVIDAIKSDLESVCPETVSCADILAIVARDSVVLSEGPSWEVLMGRRDSLGASKATANNNIPPPNSTVAMLVAKFQNVGLGLNDMVALSGAHTIGKARCSTFSSQLQSSSSTNRPDINLDFIASLQQLCSETDFGTTALAQLDLVTPATFDNQYYVNLISGEGLLPSDQALVTGDDQTRAIVETYAEDTFTFFEDFKNSMLKMGSLGPLSENNGDVRRNCRIVN</sequence>
<evidence type="ECO:0000256" key="18">
    <source>
        <dbReference type="RuleBase" id="RU362060"/>
    </source>
</evidence>
<keyword evidence="7 15" id="KW-0479">Metal-binding</keyword>
<dbReference type="EC" id="1.11.1.7" evidence="4 18"/>
<evidence type="ECO:0000313" key="20">
    <source>
        <dbReference type="EMBL" id="KAJ7980415.1"/>
    </source>
</evidence>
<keyword evidence="11 17" id="KW-1015">Disulfide bond</keyword>
<dbReference type="GO" id="GO:0006979">
    <property type="term" value="P:response to oxidative stress"/>
    <property type="evidence" value="ECO:0007669"/>
    <property type="project" value="UniProtKB-UniRule"/>
</dbReference>
<dbReference type="Proteomes" id="UP001163823">
    <property type="component" value="Chromosome 2"/>
</dbReference>
<dbReference type="PROSITE" id="PS00436">
    <property type="entry name" value="PEROXIDASE_2"/>
    <property type="match status" value="1"/>
</dbReference>
<feature type="binding site" evidence="14">
    <location>
        <position position="202"/>
    </location>
    <ligand>
        <name>substrate</name>
    </ligand>
</feature>
<name>A0AAD7QF99_QUISA</name>
<evidence type="ECO:0000256" key="2">
    <source>
        <dbReference type="ARBA" id="ARBA00002322"/>
    </source>
</evidence>
<feature type="binding site" evidence="15">
    <location>
        <position position="111"/>
    </location>
    <ligand>
        <name>Ca(2+)</name>
        <dbReference type="ChEBI" id="CHEBI:29108"/>
        <label>1</label>
    </ligand>
</feature>
<comment type="cofactor">
    <cofactor evidence="15 18">
        <name>heme b</name>
        <dbReference type="ChEBI" id="CHEBI:60344"/>
    </cofactor>
    <text evidence="15 18">Binds 1 heme b (iron(II)-protoporphyrin IX) group per subunit.</text>
</comment>
<evidence type="ECO:0000256" key="12">
    <source>
        <dbReference type="ARBA" id="ARBA00023180"/>
    </source>
</evidence>
<evidence type="ECO:0000256" key="16">
    <source>
        <dbReference type="PIRSR" id="PIRSR600823-4"/>
    </source>
</evidence>
<comment type="caution">
    <text evidence="20">The sequence shown here is derived from an EMBL/GenBank/DDBJ whole genome shotgun (WGS) entry which is preliminary data.</text>
</comment>
<feature type="domain" description="Plant heme peroxidase family profile" evidence="19">
    <location>
        <begin position="37"/>
        <end position="364"/>
    </location>
</feature>
<dbReference type="InterPro" id="IPR002016">
    <property type="entry name" value="Haem_peroxidase"/>
</dbReference>
<evidence type="ECO:0000256" key="4">
    <source>
        <dbReference type="ARBA" id="ARBA00012313"/>
    </source>
</evidence>
<dbReference type="Gene3D" id="1.10.520.10">
    <property type="match status" value="1"/>
</dbReference>
<feature type="binding site" evidence="15">
    <location>
        <position position="79"/>
    </location>
    <ligand>
        <name>Ca(2+)</name>
        <dbReference type="ChEBI" id="CHEBI:29108"/>
        <label>1</label>
    </ligand>
</feature>
<accession>A0AAD7QF99</accession>
<feature type="binding site" evidence="15">
    <location>
        <position position="283"/>
    </location>
    <ligand>
        <name>Ca(2+)</name>
        <dbReference type="ChEBI" id="CHEBI:29108"/>
        <label>2</label>
    </ligand>
</feature>
<evidence type="ECO:0000256" key="10">
    <source>
        <dbReference type="ARBA" id="ARBA00023004"/>
    </source>
</evidence>
<feature type="binding site" evidence="15">
    <location>
        <position position="115"/>
    </location>
    <ligand>
        <name>Ca(2+)</name>
        <dbReference type="ChEBI" id="CHEBI:29108"/>
        <label>1</label>
    </ligand>
</feature>
<dbReference type="Gene3D" id="1.10.420.10">
    <property type="entry name" value="Peroxidase, domain 2"/>
    <property type="match status" value="1"/>
</dbReference>
<dbReference type="InterPro" id="IPR019794">
    <property type="entry name" value="Peroxidases_AS"/>
</dbReference>
<dbReference type="InterPro" id="IPR033905">
    <property type="entry name" value="Secretory_peroxidase"/>
</dbReference>
<evidence type="ECO:0000256" key="17">
    <source>
        <dbReference type="PIRSR" id="PIRSR600823-5"/>
    </source>
</evidence>
<dbReference type="FunFam" id="1.10.520.10:FF:000009">
    <property type="entry name" value="Peroxidase"/>
    <property type="match status" value="1"/>
</dbReference>
<comment type="similarity">
    <text evidence="3">Belongs to the peroxidase family. Ascorbate peroxidase subfamily.</text>
</comment>
<keyword evidence="12" id="KW-0325">Glycoprotein</keyword>
<keyword evidence="10 15" id="KW-0408">Iron</keyword>
<keyword evidence="6 18" id="KW-0349">Heme</keyword>
<dbReference type="KEGG" id="qsa:O6P43_003693"/>
<feature type="site" description="Transition state stabilizer" evidence="16">
    <location>
        <position position="74"/>
    </location>
</feature>
<proteinExistence type="inferred from homology"/>
<comment type="subcellular location">
    <subcellularLocation>
        <location evidence="18">Secreted</location>
    </subcellularLocation>
</comment>
<feature type="disulfide bond" evidence="17">
    <location>
        <begin position="239"/>
        <end position="269"/>
    </location>
</feature>
<feature type="active site" description="Proton acceptor" evidence="13">
    <location>
        <position position="78"/>
    </location>
</feature>
<dbReference type="GO" id="GO:0046872">
    <property type="term" value="F:metal ion binding"/>
    <property type="evidence" value="ECO:0007669"/>
    <property type="project" value="UniProtKB-UniRule"/>
</dbReference>
<dbReference type="GO" id="GO:0020037">
    <property type="term" value="F:heme binding"/>
    <property type="evidence" value="ECO:0007669"/>
    <property type="project" value="UniProtKB-UniRule"/>
</dbReference>
<dbReference type="AlphaFoldDB" id="A0AAD7QF99"/>
<dbReference type="PROSITE" id="PS50873">
    <property type="entry name" value="PEROXIDASE_4"/>
    <property type="match status" value="1"/>
</dbReference>
<evidence type="ECO:0000313" key="21">
    <source>
        <dbReference type="Proteomes" id="UP001163823"/>
    </source>
</evidence>
<keyword evidence="18" id="KW-0964">Secreted</keyword>
<comment type="similarity">
    <text evidence="18">Belongs to the peroxidase family. Classical plant (class III) peroxidase subfamily.</text>
</comment>
<feature type="chain" id="PRO_5041770562" description="Peroxidase" evidence="18">
    <location>
        <begin position="20"/>
        <end position="364"/>
    </location>
</feature>
<evidence type="ECO:0000256" key="6">
    <source>
        <dbReference type="ARBA" id="ARBA00022617"/>
    </source>
</evidence>
<dbReference type="Pfam" id="PF00141">
    <property type="entry name" value="peroxidase"/>
    <property type="match status" value="1"/>
</dbReference>
<dbReference type="InterPro" id="IPR000823">
    <property type="entry name" value="Peroxidase_pln"/>
</dbReference>
<feature type="disulfide bond" evidence="17">
    <location>
        <begin position="80"/>
        <end position="112"/>
    </location>
</feature>
<comment type="catalytic activity">
    <reaction evidence="1 18">
        <text>2 a phenolic donor + H2O2 = 2 a phenolic radical donor + 2 H2O</text>
        <dbReference type="Rhea" id="RHEA:56136"/>
        <dbReference type="ChEBI" id="CHEBI:15377"/>
        <dbReference type="ChEBI" id="CHEBI:16240"/>
        <dbReference type="ChEBI" id="CHEBI:139520"/>
        <dbReference type="ChEBI" id="CHEBI:139521"/>
        <dbReference type="EC" id="1.11.1.7"/>
    </reaction>
</comment>
<gene>
    <name evidence="20" type="ORF">O6P43_003693</name>
</gene>
<dbReference type="PROSITE" id="PS00435">
    <property type="entry name" value="PEROXIDASE_1"/>
    <property type="match status" value="1"/>
</dbReference>
<evidence type="ECO:0000259" key="19">
    <source>
        <dbReference type="PROSITE" id="PS50873"/>
    </source>
</evidence>
<keyword evidence="18" id="KW-0732">Signal</keyword>
<keyword evidence="18" id="KW-0376">Hydrogen peroxide</keyword>
<feature type="binding site" evidence="15">
    <location>
        <position position="291"/>
    </location>
    <ligand>
        <name>Ca(2+)</name>
        <dbReference type="ChEBI" id="CHEBI:29108"/>
        <label>2</label>
    </ligand>
</feature>
<evidence type="ECO:0000256" key="5">
    <source>
        <dbReference type="ARBA" id="ARBA00022559"/>
    </source>
</evidence>